<evidence type="ECO:0000313" key="10">
    <source>
        <dbReference type="Proteomes" id="UP000292685"/>
    </source>
</evidence>
<dbReference type="PROSITE" id="PS50928">
    <property type="entry name" value="ABC_TM1"/>
    <property type="match status" value="1"/>
</dbReference>
<dbReference type="EMBL" id="SHLA01000001">
    <property type="protein sequence ID" value="RZU62708.1"/>
    <property type="molecule type" value="Genomic_DNA"/>
</dbReference>
<evidence type="ECO:0000256" key="6">
    <source>
        <dbReference type="ARBA" id="ARBA00023136"/>
    </source>
</evidence>
<feature type="domain" description="ABC transmembrane type-1" evidence="8">
    <location>
        <begin position="57"/>
        <end position="237"/>
    </location>
</feature>
<evidence type="ECO:0000256" key="1">
    <source>
        <dbReference type="ARBA" id="ARBA00004651"/>
    </source>
</evidence>
<dbReference type="RefSeq" id="WP_130451244.1">
    <property type="nucleotide sequence ID" value="NZ_SHLA01000001.1"/>
</dbReference>
<evidence type="ECO:0000256" key="3">
    <source>
        <dbReference type="ARBA" id="ARBA00022475"/>
    </source>
</evidence>
<evidence type="ECO:0000256" key="7">
    <source>
        <dbReference type="RuleBase" id="RU363032"/>
    </source>
</evidence>
<feature type="transmembrane region" description="Helical" evidence="7">
    <location>
        <begin position="167"/>
        <end position="194"/>
    </location>
</feature>
<feature type="transmembrane region" description="Helical" evidence="7">
    <location>
        <begin position="65"/>
        <end position="88"/>
    </location>
</feature>
<keyword evidence="5 7" id="KW-1133">Transmembrane helix</keyword>
<evidence type="ECO:0000256" key="2">
    <source>
        <dbReference type="ARBA" id="ARBA00022448"/>
    </source>
</evidence>
<organism evidence="9 10">
    <name type="scientific">Zhihengliuella halotolerans</name>
    <dbReference type="NCBI Taxonomy" id="370736"/>
    <lineage>
        <taxon>Bacteria</taxon>
        <taxon>Bacillati</taxon>
        <taxon>Actinomycetota</taxon>
        <taxon>Actinomycetes</taxon>
        <taxon>Micrococcales</taxon>
        <taxon>Micrococcaceae</taxon>
        <taxon>Zhihengliuella</taxon>
    </lineage>
</organism>
<proteinExistence type="inferred from homology"/>
<dbReference type="SUPFAM" id="SSF161098">
    <property type="entry name" value="MetI-like"/>
    <property type="match status" value="1"/>
</dbReference>
<reference evidence="9 10" key="1">
    <citation type="submission" date="2019-02" db="EMBL/GenBank/DDBJ databases">
        <title>Sequencing the genomes of 1000 actinobacteria strains.</title>
        <authorList>
            <person name="Klenk H.-P."/>
        </authorList>
    </citation>
    <scope>NUCLEOTIDE SEQUENCE [LARGE SCALE GENOMIC DNA]</scope>
    <source>
        <strain evidence="9 10">DSM 17364</strain>
    </source>
</reference>
<keyword evidence="3" id="KW-1003">Cell membrane</keyword>
<evidence type="ECO:0000259" key="8">
    <source>
        <dbReference type="PROSITE" id="PS50928"/>
    </source>
</evidence>
<dbReference type="GO" id="GO:0005886">
    <property type="term" value="C:plasma membrane"/>
    <property type="evidence" value="ECO:0007669"/>
    <property type="project" value="UniProtKB-SubCell"/>
</dbReference>
<feature type="transmembrane region" description="Helical" evidence="7">
    <location>
        <begin position="95"/>
        <end position="117"/>
    </location>
</feature>
<dbReference type="Proteomes" id="UP000292685">
    <property type="component" value="Unassembled WGS sequence"/>
</dbReference>
<feature type="transmembrane region" description="Helical" evidence="7">
    <location>
        <begin position="214"/>
        <end position="237"/>
    </location>
</feature>
<comment type="similarity">
    <text evidence="7">Belongs to the binding-protein-dependent transport system permease family.</text>
</comment>
<keyword evidence="6 7" id="KW-0472">Membrane</keyword>
<keyword evidence="2 7" id="KW-0813">Transport</keyword>
<dbReference type="InterPro" id="IPR035906">
    <property type="entry name" value="MetI-like_sf"/>
</dbReference>
<gene>
    <name evidence="9" type="ORF">EV380_2310</name>
</gene>
<dbReference type="OrthoDB" id="3173654at2"/>
<accession>A0A4Q8AEP7</accession>
<feature type="transmembrane region" description="Helical" evidence="7">
    <location>
        <begin position="123"/>
        <end position="146"/>
    </location>
</feature>
<protein>
    <submittedName>
        <fullName evidence="9">ABC-type nitrate/sulfonate/bicarbonate transport system permease component</fullName>
    </submittedName>
</protein>
<sequence length="258" mass="27959">MKRRTLNLALGIGTPVAVIAAWWVLSANSTNAFFPPLARIMDRFQALWLFDRFASDVLLSLGNLAIGYTISVVAGVVLGFVIATVPVLRAMFEPALHFIRGIPPVALIPILITLIGFGQEMRVTSIVLAATFPTMISTIDGIRAVDTGLRDVCSVYRLRRHERLLRVYLPAAGPQIAAGMQVSLQIGFIVMIASEMLGSAQGIGAMTLLAQQSFLTADMWAGILLLGFLGFAANILFEAARSRVLAWYIGSKRQERAA</sequence>
<keyword evidence="10" id="KW-1185">Reference proteome</keyword>
<dbReference type="Gene3D" id="1.10.3720.10">
    <property type="entry name" value="MetI-like"/>
    <property type="match status" value="1"/>
</dbReference>
<dbReference type="PANTHER" id="PTHR30151">
    <property type="entry name" value="ALKANE SULFONATE ABC TRANSPORTER-RELATED, MEMBRANE SUBUNIT"/>
    <property type="match status" value="1"/>
</dbReference>
<dbReference type="Pfam" id="PF00528">
    <property type="entry name" value="BPD_transp_1"/>
    <property type="match status" value="1"/>
</dbReference>
<evidence type="ECO:0000313" key="9">
    <source>
        <dbReference type="EMBL" id="RZU62708.1"/>
    </source>
</evidence>
<dbReference type="InterPro" id="IPR000515">
    <property type="entry name" value="MetI-like"/>
</dbReference>
<dbReference type="PANTHER" id="PTHR30151:SF0">
    <property type="entry name" value="ABC TRANSPORTER PERMEASE PROTEIN MJ0413-RELATED"/>
    <property type="match status" value="1"/>
</dbReference>
<evidence type="ECO:0000256" key="5">
    <source>
        <dbReference type="ARBA" id="ARBA00022989"/>
    </source>
</evidence>
<comment type="caution">
    <text evidence="9">The sequence shown here is derived from an EMBL/GenBank/DDBJ whole genome shotgun (WGS) entry which is preliminary data.</text>
</comment>
<dbReference type="AlphaFoldDB" id="A0A4Q8AEP7"/>
<feature type="transmembrane region" description="Helical" evidence="7">
    <location>
        <begin position="7"/>
        <end position="25"/>
    </location>
</feature>
<dbReference type="GO" id="GO:0055085">
    <property type="term" value="P:transmembrane transport"/>
    <property type="evidence" value="ECO:0007669"/>
    <property type="project" value="InterPro"/>
</dbReference>
<comment type="subcellular location">
    <subcellularLocation>
        <location evidence="1 7">Cell membrane</location>
        <topology evidence="1 7">Multi-pass membrane protein</topology>
    </subcellularLocation>
</comment>
<keyword evidence="4 7" id="KW-0812">Transmembrane</keyword>
<evidence type="ECO:0000256" key="4">
    <source>
        <dbReference type="ARBA" id="ARBA00022692"/>
    </source>
</evidence>
<name>A0A4Q8AEP7_9MICC</name>